<feature type="region of interest" description="Disordered" evidence="1">
    <location>
        <begin position="42"/>
        <end position="66"/>
    </location>
</feature>
<keyword evidence="3" id="KW-1185">Reference proteome</keyword>
<evidence type="ECO:0000313" key="3">
    <source>
        <dbReference type="Proteomes" id="UP000316621"/>
    </source>
</evidence>
<accession>A0A4Y7IC13</accession>
<dbReference type="OrthoDB" id="1898021at2759"/>
<dbReference type="EMBL" id="CM010715">
    <property type="protein sequence ID" value="RZC45038.1"/>
    <property type="molecule type" value="Genomic_DNA"/>
</dbReference>
<reference evidence="2 3" key="1">
    <citation type="journal article" date="2018" name="Science">
        <title>The opium poppy genome and morphinan production.</title>
        <authorList>
            <person name="Guo L."/>
            <person name="Winzer T."/>
            <person name="Yang X."/>
            <person name="Li Y."/>
            <person name="Ning Z."/>
            <person name="He Z."/>
            <person name="Teodor R."/>
            <person name="Lu Y."/>
            <person name="Bowser T.A."/>
            <person name="Graham I.A."/>
            <person name="Ye K."/>
        </authorList>
    </citation>
    <scope>NUCLEOTIDE SEQUENCE [LARGE SCALE GENOMIC DNA]</scope>
    <source>
        <strain evidence="3">cv. HN1</strain>
        <tissue evidence="2">Leaves</tissue>
    </source>
</reference>
<evidence type="ECO:0000256" key="1">
    <source>
        <dbReference type="SAM" id="MobiDB-lite"/>
    </source>
</evidence>
<dbReference type="OMA" id="MEIRYWR"/>
<evidence type="ECO:0000313" key="2">
    <source>
        <dbReference type="EMBL" id="RZC45038.1"/>
    </source>
</evidence>
<dbReference type="AlphaFoldDB" id="A0A4Y7IC13"/>
<protein>
    <submittedName>
        <fullName evidence="2">Uncharacterized protein</fullName>
    </submittedName>
</protein>
<dbReference type="PANTHER" id="PTHR33702">
    <property type="entry name" value="BNAA09G40010D PROTEIN"/>
    <property type="match status" value="1"/>
</dbReference>
<proteinExistence type="predicted"/>
<sequence>MEGVTMGMSKGIKGYWRKSRKGYERLDGSGLKSKKRLELVTLGSSSSTTTTPTSDQQPQNGNKRRRRFWGIKITPKLKIFLKRNSPKKILKKLRDAYVNMMLGFANSSVFSSGFSYVGNGGYGDSGFMKPVRKEYDEKAIVEFYKSLMAQGQLMPRDAAKIVANGGGAGGGGGLVLCKN</sequence>
<feature type="compositionally biased region" description="Low complexity" evidence="1">
    <location>
        <begin position="44"/>
        <end position="54"/>
    </location>
</feature>
<dbReference type="Gramene" id="RZC45038">
    <property type="protein sequence ID" value="RZC45038"/>
    <property type="gene ID" value="C5167_037989"/>
</dbReference>
<organism evidence="2 3">
    <name type="scientific">Papaver somniferum</name>
    <name type="common">Opium poppy</name>
    <dbReference type="NCBI Taxonomy" id="3469"/>
    <lineage>
        <taxon>Eukaryota</taxon>
        <taxon>Viridiplantae</taxon>
        <taxon>Streptophyta</taxon>
        <taxon>Embryophyta</taxon>
        <taxon>Tracheophyta</taxon>
        <taxon>Spermatophyta</taxon>
        <taxon>Magnoliopsida</taxon>
        <taxon>Ranunculales</taxon>
        <taxon>Papaveraceae</taxon>
        <taxon>Papaveroideae</taxon>
        <taxon>Papaver</taxon>
    </lineage>
</organism>
<dbReference type="STRING" id="3469.A0A4Y7IC13"/>
<dbReference type="PANTHER" id="PTHR33702:SF5">
    <property type="entry name" value="OS01G0308600 PROTEIN"/>
    <property type="match status" value="1"/>
</dbReference>
<name>A0A4Y7IC13_PAPSO</name>
<dbReference type="Proteomes" id="UP000316621">
    <property type="component" value="Chromosome 1"/>
</dbReference>
<gene>
    <name evidence="2" type="ORF">C5167_037989</name>
</gene>